<dbReference type="GO" id="GO:0004735">
    <property type="term" value="F:pyrroline-5-carboxylate reductase activity"/>
    <property type="evidence" value="ECO:0007669"/>
    <property type="project" value="UniProtKB-UniRule"/>
</dbReference>
<evidence type="ECO:0000256" key="7">
    <source>
        <dbReference type="NCBIfam" id="TIGR00112"/>
    </source>
</evidence>
<evidence type="ECO:0000256" key="3">
    <source>
        <dbReference type="ARBA" id="ARBA00022857"/>
    </source>
</evidence>
<comment type="function">
    <text evidence="5 6">Catalyzes the reduction of 1-pyrroline-5-carboxylate (PCA) to L-proline.</text>
</comment>
<dbReference type="InterPro" id="IPR029036">
    <property type="entry name" value="P5CR_dimer"/>
</dbReference>
<dbReference type="NCBIfam" id="TIGR00112">
    <property type="entry name" value="proC"/>
    <property type="match status" value="1"/>
</dbReference>
<dbReference type="Pfam" id="PF03807">
    <property type="entry name" value="F420_oxidored"/>
    <property type="match status" value="1"/>
</dbReference>
<keyword evidence="6" id="KW-0028">Amino-acid biosynthesis</keyword>
<dbReference type="HAMAP" id="MF_01925">
    <property type="entry name" value="P5C_reductase"/>
    <property type="match status" value="1"/>
</dbReference>
<dbReference type="GO" id="GO:0005737">
    <property type="term" value="C:cytoplasm"/>
    <property type="evidence" value="ECO:0007669"/>
    <property type="project" value="UniProtKB-SubCell"/>
</dbReference>
<keyword evidence="4 6" id="KW-0560">Oxidoreductase</keyword>
<dbReference type="InterPro" id="IPR008927">
    <property type="entry name" value="6-PGluconate_DH-like_C_sf"/>
</dbReference>
<dbReference type="Proteomes" id="UP000257055">
    <property type="component" value="Unassembled WGS sequence"/>
</dbReference>
<keyword evidence="6" id="KW-0963">Cytoplasm</keyword>
<dbReference type="UniPathway" id="UPA00098">
    <property type="reaction ID" value="UER00361"/>
</dbReference>
<dbReference type="EC" id="1.5.1.2" evidence="6 7"/>
<dbReference type="InterPro" id="IPR028939">
    <property type="entry name" value="P5C_Rdtase_cat_N"/>
</dbReference>
<protein>
    <recommendedName>
        <fullName evidence="6 7">Pyrroline-5-carboxylate reductase</fullName>
        <shortName evidence="6">P5C reductase</shortName>
        <shortName evidence="6">P5CR</shortName>
        <ecNumber evidence="6 7">1.5.1.2</ecNumber>
    </recommendedName>
    <alternativeName>
        <fullName evidence="6">PCA reductase</fullName>
    </alternativeName>
</protein>
<comment type="catalytic activity">
    <reaction evidence="6">
        <text>L-proline + NADP(+) = (S)-1-pyrroline-5-carboxylate + NADPH + 2 H(+)</text>
        <dbReference type="Rhea" id="RHEA:14109"/>
        <dbReference type="ChEBI" id="CHEBI:15378"/>
        <dbReference type="ChEBI" id="CHEBI:17388"/>
        <dbReference type="ChEBI" id="CHEBI:57783"/>
        <dbReference type="ChEBI" id="CHEBI:58349"/>
        <dbReference type="ChEBI" id="CHEBI:60039"/>
        <dbReference type="EC" id="1.5.1.2"/>
    </reaction>
</comment>
<proteinExistence type="inferred from homology"/>
<dbReference type="EMBL" id="LARY01000003">
    <property type="protein sequence ID" value="RDW99614.1"/>
    <property type="molecule type" value="Genomic_DNA"/>
</dbReference>
<dbReference type="Pfam" id="PF14748">
    <property type="entry name" value="P5CR_dimer"/>
    <property type="match status" value="1"/>
</dbReference>
<dbReference type="PANTHER" id="PTHR11645:SF0">
    <property type="entry name" value="PYRROLINE-5-CARBOXYLATE REDUCTASE 3"/>
    <property type="match status" value="1"/>
</dbReference>
<name>A0A3D8TL85_9LIST</name>
<comment type="subcellular location">
    <subcellularLocation>
        <location evidence="6">Cytoplasm</location>
    </subcellularLocation>
</comment>
<dbReference type="FunFam" id="1.10.3730.10:FF:000001">
    <property type="entry name" value="Pyrroline-5-carboxylate reductase"/>
    <property type="match status" value="1"/>
</dbReference>
<dbReference type="RefSeq" id="WP_115753999.1">
    <property type="nucleotide sequence ID" value="NZ_LARY01000003.1"/>
</dbReference>
<dbReference type="SUPFAM" id="SSF51735">
    <property type="entry name" value="NAD(P)-binding Rossmann-fold domains"/>
    <property type="match status" value="1"/>
</dbReference>
<keyword evidence="3 6" id="KW-0521">NADP</keyword>
<feature type="binding site" evidence="8">
    <location>
        <begin position="66"/>
        <end position="69"/>
    </location>
    <ligand>
        <name>NADP(+)</name>
        <dbReference type="ChEBI" id="CHEBI:58349"/>
    </ligand>
</feature>
<feature type="binding site" evidence="8">
    <location>
        <begin position="6"/>
        <end position="11"/>
    </location>
    <ligand>
        <name>NADP(+)</name>
        <dbReference type="ChEBI" id="CHEBI:58349"/>
    </ligand>
</feature>
<organism evidence="11 12">
    <name type="scientific">Listeria kieliensis</name>
    <dbReference type="NCBI Taxonomy" id="1621700"/>
    <lineage>
        <taxon>Bacteria</taxon>
        <taxon>Bacillati</taxon>
        <taxon>Bacillota</taxon>
        <taxon>Bacilli</taxon>
        <taxon>Bacillales</taxon>
        <taxon>Listeriaceae</taxon>
        <taxon>Listeria</taxon>
    </lineage>
</organism>
<evidence type="ECO:0000256" key="5">
    <source>
        <dbReference type="ARBA" id="ARBA00058118"/>
    </source>
</evidence>
<gene>
    <name evidence="6" type="primary">proC</name>
    <name evidence="11" type="ORF">UR08_12340</name>
</gene>
<sequence length="266" mass="28073">MKVGFIGVGNMAQAIISGLVKKMPAEDILIFNRTKEKAETFAGKTGVKVLATPEDLVLQSDIVIVAVKPYVFEMILPGLKSAFESKRPLMVSIAAGLSLGQLAEFVGEDMRIVRVMPNVNATIGESMSGVCGNEFVSAEDYQNVEGIFSAVGNTARIPEKDFSTFAALAGSSPAFIYIFIDSLARAGVKAGLAKKQALEIAAQAVLGSAKMVLESEAHPYELVDQVCSPGGTTIAGVSSLMDDAFAASVMHSVEATMKREAELSDK</sequence>
<dbReference type="PIRSF" id="PIRSF000193">
    <property type="entry name" value="Pyrrol-5-carb_rd"/>
    <property type="match status" value="1"/>
</dbReference>
<evidence type="ECO:0000256" key="8">
    <source>
        <dbReference type="PIRSR" id="PIRSR000193-1"/>
    </source>
</evidence>
<dbReference type="InterPro" id="IPR000304">
    <property type="entry name" value="Pyrroline-COOH_reductase"/>
</dbReference>
<evidence type="ECO:0000259" key="9">
    <source>
        <dbReference type="Pfam" id="PF03807"/>
    </source>
</evidence>
<dbReference type="InterPro" id="IPR036291">
    <property type="entry name" value="NAD(P)-bd_dom_sf"/>
</dbReference>
<evidence type="ECO:0000313" key="11">
    <source>
        <dbReference type="EMBL" id="RDW99614.1"/>
    </source>
</evidence>
<dbReference type="GO" id="GO:0055129">
    <property type="term" value="P:L-proline biosynthetic process"/>
    <property type="evidence" value="ECO:0007669"/>
    <property type="project" value="UniProtKB-UniRule"/>
</dbReference>
<evidence type="ECO:0000256" key="2">
    <source>
        <dbReference type="ARBA" id="ARBA00022650"/>
    </source>
</evidence>
<evidence type="ECO:0000256" key="4">
    <source>
        <dbReference type="ARBA" id="ARBA00023002"/>
    </source>
</evidence>
<keyword evidence="2 6" id="KW-0641">Proline biosynthesis</keyword>
<evidence type="ECO:0000259" key="10">
    <source>
        <dbReference type="Pfam" id="PF14748"/>
    </source>
</evidence>
<feature type="domain" description="Pyrroline-5-carboxylate reductase catalytic N-terminal" evidence="9">
    <location>
        <begin position="2"/>
        <end position="96"/>
    </location>
</feature>
<evidence type="ECO:0000256" key="1">
    <source>
        <dbReference type="ARBA" id="ARBA00005525"/>
    </source>
</evidence>
<dbReference type="PANTHER" id="PTHR11645">
    <property type="entry name" value="PYRROLINE-5-CARBOXYLATE REDUCTASE"/>
    <property type="match status" value="1"/>
</dbReference>
<dbReference type="AlphaFoldDB" id="A0A3D8TL85"/>
<keyword evidence="12" id="KW-1185">Reference proteome</keyword>
<comment type="similarity">
    <text evidence="1 6">Belongs to the pyrroline-5-carboxylate reductase family.</text>
</comment>
<comment type="caution">
    <text evidence="11">The sequence shown here is derived from an EMBL/GenBank/DDBJ whole genome shotgun (WGS) entry which is preliminary data.</text>
</comment>
<dbReference type="Gene3D" id="3.40.50.720">
    <property type="entry name" value="NAD(P)-binding Rossmann-like Domain"/>
    <property type="match status" value="1"/>
</dbReference>
<evidence type="ECO:0000256" key="6">
    <source>
        <dbReference type="HAMAP-Rule" id="MF_01925"/>
    </source>
</evidence>
<dbReference type="SUPFAM" id="SSF48179">
    <property type="entry name" value="6-phosphogluconate dehydrogenase C-terminal domain-like"/>
    <property type="match status" value="1"/>
</dbReference>
<evidence type="ECO:0000313" key="12">
    <source>
        <dbReference type="Proteomes" id="UP000257055"/>
    </source>
</evidence>
<dbReference type="Gene3D" id="1.10.3730.10">
    <property type="entry name" value="ProC C-terminal domain-like"/>
    <property type="match status" value="1"/>
</dbReference>
<feature type="domain" description="Pyrroline-5-carboxylate reductase dimerisation" evidence="10">
    <location>
        <begin position="159"/>
        <end position="263"/>
    </location>
</feature>
<reference evidence="12" key="1">
    <citation type="submission" date="2015-04" db="EMBL/GenBank/DDBJ databases">
        <authorList>
            <person name="Schardt J."/>
            <person name="Mueller-Herbst S."/>
            <person name="Scherer S."/>
            <person name="Huptas C."/>
        </authorList>
    </citation>
    <scope>NUCLEOTIDE SEQUENCE [LARGE SCALE GENOMIC DNA]</scope>
    <source>
        <strain evidence="12">Kiel-L1</strain>
    </source>
</reference>
<comment type="catalytic activity">
    <reaction evidence="6">
        <text>L-proline + NAD(+) = (S)-1-pyrroline-5-carboxylate + NADH + 2 H(+)</text>
        <dbReference type="Rhea" id="RHEA:14105"/>
        <dbReference type="ChEBI" id="CHEBI:15378"/>
        <dbReference type="ChEBI" id="CHEBI:17388"/>
        <dbReference type="ChEBI" id="CHEBI:57540"/>
        <dbReference type="ChEBI" id="CHEBI:57945"/>
        <dbReference type="ChEBI" id="CHEBI:60039"/>
        <dbReference type="EC" id="1.5.1.2"/>
    </reaction>
</comment>
<comment type="pathway">
    <text evidence="6">Amino-acid biosynthesis; L-proline biosynthesis; L-proline from L-glutamate 5-semialdehyde: step 1/1.</text>
</comment>
<accession>A0A3D8TL85</accession>